<gene>
    <name evidence="1" type="ORF">NS184_14505</name>
</gene>
<comment type="caution">
    <text evidence="1">The sequence shown here is derived from an EMBL/GenBank/DDBJ whole genome shotgun (WGS) entry which is preliminary data.</text>
</comment>
<dbReference type="InterPro" id="IPR045423">
    <property type="entry name" value="DUF6510"/>
</dbReference>
<dbReference type="EMBL" id="LDQC01000092">
    <property type="protein sequence ID" value="KTR03006.1"/>
    <property type="molecule type" value="Genomic_DNA"/>
</dbReference>
<dbReference type="OrthoDB" id="165401at2"/>
<dbReference type="STRING" id="33881.NS184_14505"/>
<protein>
    <submittedName>
        <fullName evidence="1">Uncharacterized protein</fullName>
    </submittedName>
</protein>
<dbReference type="Proteomes" id="UP000078252">
    <property type="component" value="Unassembled WGS sequence"/>
</dbReference>
<dbReference type="AlphaFoldDB" id="A0A175RH13"/>
<sequence length="85" mass="8815">MTIVDGNALAGVLADRLGPDATTAPLHCPGCGRDGILARTRVHVTAMGMVARCRDCDALLATVVEADGHRWVDLPGFRAASTDDG</sequence>
<proteinExistence type="predicted"/>
<evidence type="ECO:0000313" key="2">
    <source>
        <dbReference type="Proteomes" id="UP000078252"/>
    </source>
</evidence>
<reference evidence="1 2" key="1">
    <citation type="journal article" date="2016" name="Front. Microbiol.">
        <title>Genomic Resource of Rice Seed Associated Bacteria.</title>
        <authorList>
            <person name="Midha S."/>
            <person name="Bansal K."/>
            <person name="Sharma S."/>
            <person name="Kumar N."/>
            <person name="Patil P.P."/>
            <person name="Chaudhry V."/>
            <person name="Patil P.B."/>
        </authorList>
    </citation>
    <scope>NUCLEOTIDE SEQUENCE [LARGE SCALE GENOMIC DNA]</scope>
    <source>
        <strain evidence="1 2">NS184</strain>
    </source>
</reference>
<name>A0A175RH13_9MICO</name>
<dbReference type="Pfam" id="PF20120">
    <property type="entry name" value="DUF6510"/>
    <property type="match status" value="1"/>
</dbReference>
<organism evidence="1 2">
    <name type="scientific">Curtobacterium luteum</name>
    <dbReference type="NCBI Taxonomy" id="33881"/>
    <lineage>
        <taxon>Bacteria</taxon>
        <taxon>Bacillati</taxon>
        <taxon>Actinomycetota</taxon>
        <taxon>Actinomycetes</taxon>
        <taxon>Micrococcales</taxon>
        <taxon>Microbacteriaceae</taxon>
        <taxon>Curtobacterium</taxon>
    </lineage>
</organism>
<dbReference type="RefSeq" id="WP_058726805.1">
    <property type="nucleotide sequence ID" value="NZ_LDQC01000092.1"/>
</dbReference>
<accession>A0A175RH13</accession>
<evidence type="ECO:0000313" key="1">
    <source>
        <dbReference type="EMBL" id="KTR03006.1"/>
    </source>
</evidence>
<dbReference type="PATRIC" id="fig|33881.3.peg.3435"/>